<dbReference type="InterPro" id="IPR002033">
    <property type="entry name" value="TatC"/>
</dbReference>
<dbReference type="Proteomes" id="UP001290455">
    <property type="component" value="Unassembled WGS sequence"/>
</dbReference>
<evidence type="ECO:0000256" key="2">
    <source>
        <dbReference type="ARBA" id="ARBA00022692"/>
    </source>
</evidence>
<sequence length="254" mass="29833">MSHKDMTIYEHIGELRKRLVFAVVFFFIATVISFFLAEPLIVYLQKADEAKELTMNAFRLTDPIKIYMQFAFLIAFVLTSPFLLYQLWSFISPGLYEKERRVTLSYIPISVFLFITGIAFSYFVLFPFVVEFMTRVANRLDINQVIGINEYFQFLFQLTIPFGLLFQLPVIIMFLTRLGIVTPMFLSKIRKYSYFVLLVIAAFITPPELLSHMMVTVPLLLLYEVSIIISRVSYKKVLEAEEKYEQEYSQNEEK</sequence>
<feature type="transmembrane region" description="Helical" evidence="5">
    <location>
        <begin position="106"/>
        <end position="130"/>
    </location>
</feature>
<reference evidence="6 7" key="1">
    <citation type="submission" date="2023-11" db="EMBL/GenBank/DDBJ databases">
        <title>Bacillus jintuensis, isolated from a mudflat on the Beibu Gulf coast.</title>
        <authorList>
            <person name="Li M."/>
        </authorList>
    </citation>
    <scope>NUCLEOTIDE SEQUENCE [LARGE SCALE GENOMIC DNA]</scope>
    <source>
        <strain evidence="6 7">31A1R</strain>
    </source>
</reference>
<keyword evidence="5" id="KW-0653">Protein transport</keyword>
<evidence type="ECO:0000256" key="3">
    <source>
        <dbReference type="ARBA" id="ARBA00022989"/>
    </source>
</evidence>
<proteinExistence type="inferred from homology"/>
<keyword evidence="5" id="KW-0813">Transport</keyword>
<keyword evidence="5" id="KW-1003">Cell membrane</keyword>
<keyword evidence="3 5" id="KW-1133">Transmembrane helix</keyword>
<keyword evidence="4 5" id="KW-0472">Membrane</keyword>
<comment type="similarity">
    <text evidence="5">Belongs to the TatC family.</text>
</comment>
<comment type="caution">
    <text evidence="5">Lacks conserved residue(s) required for the propagation of feature annotation.</text>
</comment>
<feature type="transmembrane region" description="Helical" evidence="5">
    <location>
        <begin position="160"/>
        <end position="180"/>
    </location>
</feature>
<name>A0ABU5J4U3_9BACI</name>
<keyword evidence="2 5" id="KW-0812">Transmembrane</keyword>
<accession>A0ABU5J4U3</accession>
<dbReference type="InterPro" id="IPR019820">
    <property type="entry name" value="Sec-indep_translocase_CS"/>
</dbReference>
<evidence type="ECO:0000256" key="1">
    <source>
        <dbReference type="ARBA" id="ARBA00004141"/>
    </source>
</evidence>
<organism evidence="6 7">
    <name type="scientific">Robertmurraya mangrovi</name>
    <dbReference type="NCBI Taxonomy" id="3098077"/>
    <lineage>
        <taxon>Bacteria</taxon>
        <taxon>Bacillati</taxon>
        <taxon>Bacillota</taxon>
        <taxon>Bacilli</taxon>
        <taxon>Bacillales</taxon>
        <taxon>Bacillaceae</taxon>
        <taxon>Robertmurraya</taxon>
    </lineage>
</organism>
<comment type="subcellular location">
    <subcellularLocation>
        <location evidence="5">Cell membrane</location>
        <topology evidence="5">Multi-pass membrane protein</topology>
    </subcellularLocation>
    <subcellularLocation>
        <location evidence="1">Membrane</location>
        <topology evidence="1">Multi-pass membrane protein</topology>
    </subcellularLocation>
</comment>
<protein>
    <recommendedName>
        <fullName evidence="5">Sec-independent protein translocase protein TatC</fullName>
    </recommendedName>
</protein>
<comment type="function">
    <text evidence="5">Part of the twin-arginine translocation (Tat) system that transports large folded proteins containing a characteristic twin-arginine motif in their signal peptide across membranes.</text>
</comment>
<feature type="transmembrane region" description="Helical" evidence="5">
    <location>
        <begin position="20"/>
        <end position="44"/>
    </location>
</feature>
<evidence type="ECO:0000256" key="5">
    <source>
        <dbReference type="HAMAP-Rule" id="MF_00902"/>
    </source>
</evidence>
<dbReference type="RefSeq" id="WP_322448722.1">
    <property type="nucleotide sequence ID" value="NZ_JAXOFX010000025.1"/>
</dbReference>
<dbReference type="PANTHER" id="PTHR30371">
    <property type="entry name" value="SEC-INDEPENDENT PROTEIN TRANSLOCASE PROTEIN TATC"/>
    <property type="match status" value="1"/>
</dbReference>
<evidence type="ECO:0000313" key="6">
    <source>
        <dbReference type="EMBL" id="MDZ5474440.1"/>
    </source>
</evidence>
<evidence type="ECO:0000256" key="4">
    <source>
        <dbReference type="ARBA" id="ARBA00023136"/>
    </source>
</evidence>
<feature type="transmembrane region" description="Helical" evidence="5">
    <location>
        <begin position="64"/>
        <end position="85"/>
    </location>
</feature>
<dbReference type="EMBL" id="JAXOFX010000025">
    <property type="protein sequence ID" value="MDZ5474440.1"/>
    <property type="molecule type" value="Genomic_DNA"/>
</dbReference>
<evidence type="ECO:0000313" key="7">
    <source>
        <dbReference type="Proteomes" id="UP001290455"/>
    </source>
</evidence>
<dbReference type="PANTHER" id="PTHR30371:SF0">
    <property type="entry name" value="SEC-INDEPENDENT PROTEIN TRANSLOCASE PROTEIN TATC, CHLOROPLASTIC-RELATED"/>
    <property type="match status" value="1"/>
</dbReference>
<dbReference type="Pfam" id="PF00902">
    <property type="entry name" value="TatC"/>
    <property type="match status" value="1"/>
</dbReference>
<dbReference type="PROSITE" id="PS01218">
    <property type="entry name" value="TATC"/>
    <property type="match status" value="1"/>
</dbReference>
<dbReference type="HAMAP" id="MF_00902">
    <property type="entry name" value="TatC"/>
    <property type="match status" value="1"/>
</dbReference>
<feature type="transmembrane region" description="Helical" evidence="5">
    <location>
        <begin position="192"/>
        <end position="209"/>
    </location>
</feature>
<comment type="caution">
    <text evidence="6">The sequence shown here is derived from an EMBL/GenBank/DDBJ whole genome shotgun (WGS) entry which is preliminary data.</text>
</comment>
<gene>
    <name evidence="5 6" type="primary">tatC</name>
    <name evidence="6" type="ORF">SM124_22350</name>
</gene>
<dbReference type="PRINTS" id="PR01840">
    <property type="entry name" value="TATCFAMILY"/>
</dbReference>
<comment type="subunit">
    <text evidence="5">Forms a complex with TatA.</text>
</comment>
<keyword evidence="7" id="KW-1185">Reference proteome</keyword>
<dbReference type="NCBIfam" id="TIGR00945">
    <property type="entry name" value="tatC"/>
    <property type="match status" value="1"/>
</dbReference>
<keyword evidence="5" id="KW-0811">Translocation</keyword>